<dbReference type="AlphaFoldDB" id="A0A2G1QPI9"/>
<dbReference type="NCBIfam" id="TIGR03187">
    <property type="entry name" value="DGQHR"/>
    <property type="match status" value="1"/>
</dbReference>
<dbReference type="CDD" id="cd16413">
    <property type="entry name" value="DGQHR_domain"/>
    <property type="match status" value="1"/>
</dbReference>
<dbReference type="Pfam" id="PF14072">
    <property type="entry name" value="DndB"/>
    <property type="match status" value="1"/>
</dbReference>
<accession>A0A2G1QPI9</accession>
<dbReference type="OrthoDB" id="9789139at2"/>
<comment type="caution">
    <text evidence="1">The sequence shown here is derived from an EMBL/GenBank/DDBJ whole genome shotgun (WGS) entry which is preliminary data.</text>
</comment>
<proteinExistence type="predicted"/>
<reference evidence="1 2" key="1">
    <citation type="submission" date="2017-10" db="EMBL/GenBank/DDBJ databases">
        <title>Sedimentibacterium mangrovi gen. nov., sp. nov., a novel member of family Phyllobacteriacea isolated from mangrove sediment.</title>
        <authorList>
            <person name="Liao H."/>
            <person name="Tian Y."/>
        </authorList>
    </citation>
    <scope>NUCLEOTIDE SEQUENCE [LARGE SCALE GENOMIC DNA]</scope>
    <source>
        <strain evidence="1 2">X9-2-2</strain>
    </source>
</reference>
<evidence type="ECO:0000313" key="2">
    <source>
        <dbReference type="Proteomes" id="UP000221168"/>
    </source>
</evidence>
<dbReference type="InterPro" id="IPR017601">
    <property type="entry name" value="DGQHR-contain_dom"/>
</dbReference>
<organism evidence="1 2">
    <name type="scientific">Zhengella mangrovi</name>
    <dbReference type="NCBI Taxonomy" id="1982044"/>
    <lineage>
        <taxon>Bacteria</taxon>
        <taxon>Pseudomonadati</taxon>
        <taxon>Pseudomonadota</taxon>
        <taxon>Alphaproteobacteria</taxon>
        <taxon>Hyphomicrobiales</taxon>
        <taxon>Notoacmeibacteraceae</taxon>
        <taxon>Zhengella</taxon>
    </lineage>
</organism>
<sequence length="381" mass="43516">MDLVDPDPITLQFECLKAEQPIGDVFLAKVPYDELVKITFFDVRRVLQEDRDVERYLGIQRPLINSRVSGLQKYVNFFDASFPTAIIIAVEERFAAYDEEKKLIYLSNVPRDGDRPEIPIRNIARVLDGQHRIAGLRGFEGEKFDLPVTIFVGADIADQAHIFATVNLEQQKVNKSLAYDLYSLAKSRSPQKTCHNVAVVLDQDEKSPFYKRIKRLGVATDGRSFEPISQATFVEALMRYVSSDPKGDRDKLLRGERLERAEASELDKLPFRNLFVDEDDVKIVKAVFDYFSAVKERWPDAWSNQDRGNMLNRTNGFRAFMRAYAHVFELHGTPNGTVDRNAIDNFMQKVPLKDAQFNTEEFPPGTSGESKLLNLLKDVRG</sequence>
<protein>
    <recommendedName>
        <fullName evidence="3">DGQHR domain-containing protein</fullName>
    </recommendedName>
</protein>
<evidence type="ECO:0008006" key="3">
    <source>
        <dbReference type="Google" id="ProtNLM"/>
    </source>
</evidence>
<name>A0A2G1QPI9_9HYPH</name>
<keyword evidence="2" id="KW-1185">Reference proteome</keyword>
<dbReference type="Proteomes" id="UP000221168">
    <property type="component" value="Unassembled WGS sequence"/>
</dbReference>
<evidence type="ECO:0000313" key="1">
    <source>
        <dbReference type="EMBL" id="PHP67433.1"/>
    </source>
</evidence>
<dbReference type="EMBL" id="PDVP01000004">
    <property type="protein sequence ID" value="PHP67433.1"/>
    <property type="molecule type" value="Genomic_DNA"/>
</dbReference>
<dbReference type="InterPro" id="IPR017642">
    <property type="entry name" value="DNA_S_mod_DndB"/>
</dbReference>
<gene>
    <name evidence="1" type="ORF">CSC94_10275</name>
</gene>